<dbReference type="PRINTS" id="PR00987">
    <property type="entry name" value="TRNASYNTHGLU"/>
</dbReference>
<dbReference type="Pfam" id="PF03950">
    <property type="entry name" value="tRNA-synt_1c_C"/>
    <property type="match status" value="1"/>
</dbReference>
<feature type="compositionally biased region" description="Basic and acidic residues" evidence="10">
    <location>
        <begin position="817"/>
        <end position="858"/>
    </location>
</feature>
<keyword evidence="5 9" id="KW-0067">ATP-binding</keyword>
<evidence type="ECO:0000259" key="13">
    <source>
        <dbReference type="Pfam" id="PF20974"/>
    </source>
</evidence>
<dbReference type="Pfam" id="PF20974">
    <property type="entry name" value="tRNA-synt_1c_C2"/>
    <property type="match status" value="1"/>
</dbReference>
<evidence type="ECO:0000256" key="3">
    <source>
        <dbReference type="ARBA" id="ARBA00022598"/>
    </source>
</evidence>
<proteinExistence type="inferred from homology"/>
<dbReference type="NCBIfam" id="NF011291">
    <property type="entry name" value="PRK14703.1"/>
    <property type="match status" value="1"/>
</dbReference>
<feature type="region of interest" description="Disordered" evidence="10">
    <location>
        <begin position="813"/>
        <end position="858"/>
    </location>
</feature>
<dbReference type="FunFam" id="3.40.50.620:FF:000037">
    <property type="entry name" value="Glutamine--tRNA ligase cytoplasmic"/>
    <property type="match status" value="1"/>
</dbReference>
<dbReference type="InterPro" id="IPR014729">
    <property type="entry name" value="Rossmann-like_a/b/a_fold"/>
</dbReference>
<evidence type="ECO:0000256" key="7">
    <source>
        <dbReference type="ARBA" id="ARBA00023146"/>
    </source>
</evidence>
<keyword evidence="4 9" id="KW-0547">Nucleotide-binding</keyword>
<dbReference type="InterPro" id="IPR001412">
    <property type="entry name" value="aa-tRNA-synth_I_CS"/>
</dbReference>
<organism evidence="14">
    <name type="scientific">Neospora caninum (strain Liverpool)</name>
    <dbReference type="NCBI Taxonomy" id="572307"/>
    <lineage>
        <taxon>Eukaryota</taxon>
        <taxon>Sar</taxon>
        <taxon>Alveolata</taxon>
        <taxon>Apicomplexa</taxon>
        <taxon>Conoidasida</taxon>
        <taxon>Coccidia</taxon>
        <taxon>Eucoccidiorida</taxon>
        <taxon>Eimeriorina</taxon>
        <taxon>Sarcocystidae</taxon>
        <taxon>Neospora</taxon>
    </lineage>
</organism>
<evidence type="ECO:0000256" key="8">
    <source>
        <dbReference type="ARBA" id="ARBA00048270"/>
    </source>
</evidence>
<dbReference type="NCBIfam" id="TIGR00440">
    <property type="entry name" value="glnS"/>
    <property type="match status" value="1"/>
</dbReference>
<dbReference type="InterPro" id="IPR020058">
    <property type="entry name" value="Glu/Gln-tRNA-synth_Ib_cat-dom"/>
</dbReference>
<evidence type="ECO:0000256" key="6">
    <source>
        <dbReference type="ARBA" id="ARBA00022917"/>
    </source>
</evidence>
<evidence type="ECO:0000313" key="14">
    <source>
        <dbReference type="EMBL" id="CEL70539.1"/>
    </source>
</evidence>
<evidence type="ECO:0000256" key="4">
    <source>
        <dbReference type="ARBA" id="ARBA00022741"/>
    </source>
</evidence>
<dbReference type="GO" id="GO:0005829">
    <property type="term" value="C:cytosol"/>
    <property type="evidence" value="ECO:0007669"/>
    <property type="project" value="TreeGrafter"/>
</dbReference>
<reference evidence="14" key="1">
    <citation type="journal article" date="2015" name="PLoS ONE">
        <title>Comprehensive Evaluation of Toxoplasma gondii VEG and Neospora caninum LIV Genomes with Tachyzoite Stage Transcriptome and Proteome Defines Novel Transcript Features.</title>
        <authorList>
            <person name="Ramaprasad A."/>
            <person name="Mourier T."/>
            <person name="Naeem R."/>
            <person name="Malas T.B."/>
            <person name="Moussa E."/>
            <person name="Panigrahi A."/>
            <person name="Vermont S.J."/>
            <person name="Otto T.D."/>
            <person name="Wastling J."/>
            <person name="Pain A."/>
        </authorList>
    </citation>
    <scope>NUCLEOTIDE SEQUENCE</scope>
    <source>
        <strain evidence="14">Liverpool</strain>
    </source>
</reference>
<dbReference type="InterPro" id="IPR020059">
    <property type="entry name" value="Glu/Gln-tRNA-synth_Ib_codon-bd"/>
</dbReference>
<dbReference type="InterPro" id="IPR020056">
    <property type="entry name" value="Rbsml_bL25/Gln-tRNA_synth_N"/>
</dbReference>
<protein>
    <recommendedName>
        <fullName evidence="2">glutamine--tRNA ligase</fullName>
        <ecNumber evidence="2">6.1.1.18</ecNumber>
    </recommendedName>
</protein>
<evidence type="ECO:0000256" key="2">
    <source>
        <dbReference type="ARBA" id="ARBA00012836"/>
    </source>
</evidence>
<dbReference type="Gene3D" id="2.40.240.10">
    <property type="entry name" value="Ribosomal Protein L25, Chain P"/>
    <property type="match status" value="2"/>
</dbReference>
<dbReference type="InterPro" id="IPR050132">
    <property type="entry name" value="Gln/Glu-tRNA_Ligase"/>
</dbReference>
<dbReference type="InterPro" id="IPR004514">
    <property type="entry name" value="Gln-tRNA-synth"/>
</dbReference>
<dbReference type="EMBL" id="LN714487">
    <property type="protein sequence ID" value="CEL70539.1"/>
    <property type="molecule type" value="Genomic_DNA"/>
</dbReference>
<dbReference type="Gene3D" id="3.40.50.620">
    <property type="entry name" value="HUPs"/>
    <property type="match status" value="1"/>
</dbReference>
<feature type="domain" description="Glutamyl/glutaminyl-tRNA synthetase class Ib catalytic" evidence="11">
    <location>
        <begin position="274"/>
        <end position="582"/>
    </location>
</feature>
<dbReference type="GO" id="GO:0004819">
    <property type="term" value="F:glutamine-tRNA ligase activity"/>
    <property type="evidence" value="ECO:0007669"/>
    <property type="project" value="UniProtKB-EC"/>
</dbReference>
<keyword evidence="7 9" id="KW-0030">Aminoacyl-tRNA synthetase</keyword>
<evidence type="ECO:0000259" key="11">
    <source>
        <dbReference type="Pfam" id="PF00749"/>
    </source>
</evidence>
<evidence type="ECO:0000259" key="12">
    <source>
        <dbReference type="Pfam" id="PF03950"/>
    </source>
</evidence>
<dbReference type="InterPro" id="IPR011035">
    <property type="entry name" value="Ribosomal_bL25/Gln-tRNA_synth"/>
</dbReference>
<keyword evidence="6 9" id="KW-0648">Protein biosynthesis</keyword>
<dbReference type="FunFam" id="1.10.1160.10:FF:000001">
    <property type="entry name" value="Glutamine--tRNA ligase"/>
    <property type="match status" value="1"/>
</dbReference>
<dbReference type="InterPro" id="IPR049437">
    <property type="entry name" value="tRNA-synt_1c_C2"/>
</dbReference>
<dbReference type="PANTHER" id="PTHR43097">
    <property type="entry name" value="GLUTAMINE-TRNA LIGASE"/>
    <property type="match status" value="1"/>
</dbReference>
<accession>A0A0F7UK93</accession>
<dbReference type="AlphaFoldDB" id="A0A0F7UK93"/>
<dbReference type="SUPFAM" id="SSF52374">
    <property type="entry name" value="Nucleotidylyl transferase"/>
    <property type="match status" value="1"/>
</dbReference>
<feature type="domain" description="Glutamyl/glutaminyl-tRNA synthetase class Ib anti-codon binding" evidence="12">
    <location>
        <begin position="585"/>
        <end position="683"/>
    </location>
</feature>
<comment type="catalytic activity">
    <reaction evidence="8">
        <text>tRNA(Gln) + L-glutamine + ATP = L-glutaminyl-tRNA(Gln) + AMP + diphosphate</text>
        <dbReference type="Rhea" id="RHEA:20121"/>
        <dbReference type="Rhea" id="RHEA-COMP:9662"/>
        <dbReference type="Rhea" id="RHEA-COMP:9681"/>
        <dbReference type="ChEBI" id="CHEBI:30616"/>
        <dbReference type="ChEBI" id="CHEBI:33019"/>
        <dbReference type="ChEBI" id="CHEBI:58359"/>
        <dbReference type="ChEBI" id="CHEBI:78442"/>
        <dbReference type="ChEBI" id="CHEBI:78521"/>
        <dbReference type="ChEBI" id="CHEBI:456215"/>
        <dbReference type="EC" id="6.1.1.18"/>
    </reaction>
</comment>
<name>A0A0F7UK93_NEOCL</name>
<evidence type="ECO:0000256" key="1">
    <source>
        <dbReference type="ARBA" id="ARBA00005594"/>
    </source>
</evidence>
<keyword evidence="3 9" id="KW-0436">Ligase</keyword>
<dbReference type="InterPro" id="IPR000924">
    <property type="entry name" value="Glu/Gln-tRNA-synth"/>
</dbReference>
<evidence type="ECO:0000256" key="9">
    <source>
        <dbReference type="RuleBase" id="RU363037"/>
    </source>
</evidence>
<dbReference type="GO" id="GO:0005524">
    <property type="term" value="F:ATP binding"/>
    <property type="evidence" value="ECO:0007669"/>
    <property type="project" value="UniProtKB-KW"/>
</dbReference>
<dbReference type="SUPFAM" id="SSF50715">
    <property type="entry name" value="Ribosomal protein L25-like"/>
    <property type="match status" value="1"/>
</dbReference>
<dbReference type="CDD" id="cd00807">
    <property type="entry name" value="GlnRS_core"/>
    <property type="match status" value="1"/>
</dbReference>
<dbReference type="PANTHER" id="PTHR43097:SF4">
    <property type="entry name" value="GLUTAMINE--TRNA LIGASE"/>
    <property type="match status" value="1"/>
</dbReference>
<dbReference type="FunFam" id="3.90.800.10:FF:000001">
    <property type="entry name" value="Glutamine--tRNA ligase"/>
    <property type="match status" value="1"/>
</dbReference>
<comment type="similarity">
    <text evidence="1 9">Belongs to the class-I aminoacyl-tRNA synthetase family.</text>
</comment>
<evidence type="ECO:0000256" key="10">
    <source>
        <dbReference type="SAM" id="MobiDB-lite"/>
    </source>
</evidence>
<dbReference type="GO" id="GO:0006425">
    <property type="term" value="P:glutaminyl-tRNA aminoacylation"/>
    <property type="evidence" value="ECO:0007669"/>
    <property type="project" value="InterPro"/>
</dbReference>
<dbReference type="PROSITE" id="PS00178">
    <property type="entry name" value="AA_TRNA_LIGASE_I"/>
    <property type="match status" value="1"/>
</dbReference>
<feature type="region of interest" description="Disordered" evidence="10">
    <location>
        <begin position="218"/>
        <end position="250"/>
    </location>
</feature>
<dbReference type="Pfam" id="PF00749">
    <property type="entry name" value="tRNA-synt_1c"/>
    <property type="match status" value="1"/>
</dbReference>
<evidence type="ECO:0000256" key="5">
    <source>
        <dbReference type="ARBA" id="ARBA00022840"/>
    </source>
</evidence>
<gene>
    <name evidence="14" type="ORF">BN1204_062220</name>
</gene>
<dbReference type="EC" id="6.1.1.18" evidence="2"/>
<feature type="domain" description="tRNA synthetases class I (E and Q) anti-codon binding" evidence="13">
    <location>
        <begin position="702"/>
        <end position="782"/>
    </location>
</feature>
<sequence>MALSPGAVIRVTRLSSLPPLSTVTDVVLSYLEQHLKSAGGFTFSVYPDTSSSPATPFRIAVETKKGEAPRPIAGGEALSDYAAARCVARLAASTGGVFACLLNENGATESADGAVDACEQWAAFCGVPGKTPEAAEHPGLTACIEFFTRRFSTSSAFLCNTPNPSLADMALFALLKTQPAAHTALLSALRTSGEAAKHFSAWSSSIAKALPGATTLSGAGVPDGSAQGNRGEISGATGAGASPESTDGPDATASVNFLKQIVEEDLRTGKHKSVVTRFPPEPNGFLHLGHAKSVCVNFGLAKAFGGRCHLRFDDTNPAKEETRYIESIQRDIKWLGGDWGNHLYYASDYFQQLYDWAELLIKKNLAFVDDDSLEEIRRKRGSISQPGENSPFRERSIEENLDLFRRMRAGEFEEGSRVLRAKIDMTHSNMNMRDPILYRILKKEHPRTGNQWVIYPMYDYAHGQSDSIENITHSICTLEFELHRPLYDWFQEKLEITRTRQIEFARLNVTYTVMSKRKLLALVTEEWVEGWDDPRLPTLSGLRRRGVPASALRDFCDKVGVARRESTIQVEVLEKCIRDALHQVAHRRFAIQDPVAVTITNYGDSVETVTAANHPEDESFGTRELHFSKRLYIDREDFMENPPPGYRRLAPGAEVRLKHAYWIKCVDVIKDASGLVTELLCTHDPQTKNCSVAPDGRKVKGTIHWLSEKDAVPAEIRIFGRLFTKANPEEEDESNPNASWRDNINKESLKVYNGFVERSAADSVAFPPQSSLQFERLGFFTPDGSTLPEDAARNKASTTPVFNLTVALQEGFTATDDADKDKMKQQDRLAREKAALERQKKKEEKEARKKMKEQQQKA</sequence>